<dbReference type="CDD" id="cd06170">
    <property type="entry name" value="LuxR_C_like"/>
    <property type="match status" value="1"/>
</dbReference>
<evidence type="ECO:0000259" key="4">
    <source>
        <dbReference type="PROSITE" id="PS50011"/>
    </source>
</evidence>
<dbReference type="GO" id="GO:0003677">
    <property type="term" value="F:DNA binding"/>
    <property type="evidence" value="ECO:0007669"/>
    <property type="project" value="InterPro"/>
</dbReference>
<dbReference type="Gene3D" id="3.30.450.40">
    <property type="match status" value="1"/>
</dbReference>
<dbReference type="SUPFAM" id="SSF56112">
    <property type="entry name" value="Protein kinase-like (PK-like)"/>
    <property type="match status" value="1"/>
</dbReference>
<keyword evidence="7" id="KW-1185">Reference proteome</keyword>
<dbReference type="PANTHER" id="PTHR43642">
    <property type="entry name" value="HYBRID SIGNAL TRANSDUCTION HISTIDINE KINASE G"/>
    <property type="match status" value="1"/>
</dbReference>
<dbReference type="SMART" id="SM00421">
    <property type="entry name" value="HTH_LUXR"/>
    <property type="match status" value="1"/>
</dbReference>
<proteinExistence type="predicted"/>
<dbReference type="InterPro" id="IPR041664">
    <property type="entry name" value="AAA_16"/>
</dbReference>
<comment type="caution">
    <text evidence="6">The sequence shown here is derived from an EMBL/GenBank/DDBJ whole genome shotgun (WGS) entry which is preliminary data.</text>
</comment>
<evidence type="ECO:0000313" key="7">
    <source>
        <dbReference type="Proteomes" id="UP000250369"/>
    </source>
</evidence>
<dbReference type="SUPFAM" id="SSF52540">
    <property type="entry name" value="P-loop containing nucleoside triphosphate hydrolases"/>
    <property type="match status" value="1"/>
</dbReference>
<dbReference type="SMART" id="SM00065">
    <property type="entry name" value="GAF"/>
    <property type="match status" value="1"/>
</dbReference>
<reference evidence="6 7" key="1">
    <citation type="journal article" date="2009" name="Int. J. Syst. Evol. Microbiol.">
        <title>Paenibacillus contaminans sp. nov., isolated from a contaminated laboratory plate.</title>
        <authorList>
            <person name="Chou J.H."/>
            <person name="Lee J.H."/>
            <person name="Lin M.C."/>
            <person name="Chang P.S."/>
            <person name="Arun A.B."/>
            <person name="Young C.C."/>
            <person name="Chen W.M."/>
        </authorList>
    </citation>
    <scope>NUCLEOTIDE SEQUENCE [LARGE SCALE GENOMIC DNA]</scope>
    <source>
        <strain evidence="6 7">CKOBP-6</strain>
    </source>
</reference>
<keyword evidence="2" id="KW-0804">Transcription</keyword>
<accession>A0A329MMQ2</accession>
<dbReference type="Proteomes" id="UP000250369">
    <property type="component" value="Unassembled WGS sequence"/>
</dbReference>
<dbReference type="EMBL" id="QMFB01000005">
    <property type="protein sequence ID" value="RAV21221.1"/>
    <property type="molecule type" value="Genomic_DNA"/>
</dbReference>
<dbReference type="GO" id="GO:0004672">
    <property type="term" value="F:protein kinase activity"/>
    <property type="evidence" value="ECO:0007669"/>
    <property type="project" value="InterPro"/>
</dbReference>
<dbReference type="SUPFAM" id="SSF55781">
    <property type="entry name" value="GAF domain-like"/>
    <property type="match status" value="1"/>
</dbReference>
<dbReference type="PANTHER" id="PTHR43642:SF1">
    <property type="entry name" value="HYBRID SIGNAL TRANSDUCTION HISTIDINE KINASE G"/>
    <property type="match status" value="1"/>
</dbReference>
<dbReference type="PROSITE" id="PS50011">
    <property type="entry name" value="PROTEIN_KINASE_DOM"/>
    <property type="match status" value="1"/>
</dbReference>
<dbReference type="InterPro" id="IPR036388">
    <property type="entry name" value="WH-like_DNA-bd_sf"/>
</dbReference>
<gene>
    <name evidence="6" type="ORF">DQG23_11195</name>
</gene>
<dbReference type="InterPro" id="IPR003018">
    <property type="entry name" value="GAF"/>
</dbReference>
<evidence type="ECO:0000313" key="6">
    <source>
        <dbReference type="EMBL" id="RAV21221.1"/>
    </source>
</evidence>
<dbReference type="PROSITE" id="PS50043">
    <property type="entry name" value="HTH_LUXR_2"/>
    <property type="match status" value="1"/>
</dbReference>
<protein>
    <submittedName>
        <fullName evidence="6">Uncharacterized protein</fullName>
    </submittedName>
</protein>
<dbReference type="Gene3D" id="1.10.510.10">
    <property type="entry name" value="Transferase(Phosphotransferase) domain 1"/>
    <property type="match status" value="1"/>
</dbReference>
<dbReference type="Gene3D" id="1.10.10.10">
    <property type="entry name" value="Winged helix-like DNA-binding domain superfamily/Winged helix DNA-binding domain"/>
    <property type="match status" value="1"/>
</dbReference>
<dbReference type="OrthoDB" id="9801841at2"/>
<dbReference type="InterPro" id="IPR011009">
    <property type="entry name" value="Kinase-like_dom_sf"/>
</dbReference>
<sequence>MIIHNDKTLNAYQTASPMEPADFLGLAIRLTEMVYEAHQQTTFIGGLHPAHIIVQGDGEKAYLSANGAWHAAYRSPEQTSRLNRVPDRRSDLYVLGVILYELLTGLLPFRPEGDEDWDNAHIRMTPRPLSAIRPEWGGTLEAILLKLLAKSPEDRYQSAYGLLDDLKRCAGVLQSDGRLLPFEIGVMDRIRSGRLPDALYGRSAELERLSAGLEQAANGLFAFRWVSGDEGSGKTYLIQSLQPDIAARDGRLLAGSADPSHPAKPFEPFLQALRHWIRELWSEPDDVIVRLKKRLHAEFGQEAETIVSMLPEAAPLFASQAEGNAVPDKETGARFGELLPKLLGCFAAAKPPLVLVLDHLEWADEDTLAVIRALASGDAIPGLFLIGACRTDLYCDGDDGRRVRVPDIPWLRERLRAYPEEQVALDPLSYTDVRQYVADALHEDSARVRLLARSVYHQTGGNPRALRVLLESWTKADKLSFDDKQRRWVWDAEVIRHMGDGQGGHGWMETGFAGLPDETKTMLAMAAAIGPAFRLSVLSEACELTLETTARLLCDAEAEGILCREDGAGTDGEHESLYMFLHDRLHRMAYAYDSNRNAWRHLKIGRALQRQLEWNDGTMAEAIEHLNLGVADMFAQERMQLAEYNLRAGRSAMEHGQYEQAKRYAKAGLQLVQDESEMATGALRFQLKLVLAWSEYMLGSIADAKRLLLDMKQHANQLDQAERSRLWASLIQFHTFDENEKAIQYGKEALAAYGWKLHEDVSKWTVIKEVMHTQLVLKRKRGKLHQLPPSHDTEYATLSQHVERLFFPLLLYNAESMVDLYARFIRYAIQKGRTESLTGILCVYELLVQRKLPRFVQAVPDAEMQTAQASVETASGQQHILAFATGLSKQLEHPFEASVYLEKALRDGLERGEVTFANLAMITCLLTHNRDLYALSRLLEFFDKHMRQYANDKTLELVHIAGSYLAALQDASLQDSFVAIPVPHKEGEDNYGCLCKLEVAYLSGKYREALYWAKLARETELALDVARVWKQRLFETLTLTAMYPEANAEERSRIRNAVREQLRSMKKRKGYLGSGSSACLLVQAEWARIQGNDMGALSGYTAAAKRARAEAYGLMEGIACERIASYCESEMLSRAGAMIAAMDACTAYSAWGITSKAAQIRTEHADLFDLLSTPLDIPALGQARTEDRSNFRIPQPQQTGSGENGAAESGDALLRQIIACSGKPKKDNWLESFLEAALRQTGADRGYVLACRSGGVQIEAKLGQHEGEEDADLYAEHVLRHTIATGEPLLLHDAARSYFAKGRYMDMYRPRSILCMPIVVPGDRTFYALYLENRHVPDVFTDRDVRMLELIATRLMYFNMLEDEAAAAATAVPGAAKSRDTADIADTVDMADHAQHRVSTTATEAAESPLIEPLTRREIEIVAALAEGLSNKDIAERFGIAETTVKTHTSRIFGKLGVKRRGQAVVLAKKLQLLET</sequence>
<organism evidence="6 7">
    <name type="scientific">Paenibacillus contaminans</name>
    <dbReference type="NCBI Taxonomy" id="450362"/>
    <lineage>
        <taxon>Bacteria</taxon>
        <taxon>Bacillati</taxon>
        <taxon>Bacillota</taxon>
        <taxon>Bacilli</taxon>
        <taxon>Bacillales</taxon>
        <taxon>Paenibacillaceae</taxon>
        <taxon>Paenibacillus</taxon>
    </lineage>
</organism>
<dbReference type="InterPro" id="IPR000792">
    <property type="entry name" value="Tscrpt_reg_LuxR_C"/>
</dbReference>
<evidence type="ECO:0000256" key="3">
    <source>
        <dbReference type="SAM" id="MobiDB-lite"/>
    </source>
</evidence>
<dbReference type="InterPro" id="IPR029016">
    <property type="entry name" value="GAF-like_dom_sf"/>
</dbReference>
<dbReference type="InterPro" id="IPR016032">
    <property type="entry name" value="Sig_transdc_resp-reg_C-effctor"/>
</dbReference>
<evidence type="ECO:0000256" key="2">
    <source>
        <dbReference type="ARBA" id="ARBA00023163"/>
    </source>
</evidence>
<feature type="domain" description="Protein kinase" evidence="4">
    <location>
        <begin position="1"/>
        <end position="167"/>
    </location>
</feature>
<dbReference type="PROSITE" id="PS00622">
    <property type="entry name" value="HTH_LUXR_1"/>
    <property type="match status" value="1"/>
</dbReference>
<dbReference type="InterPro" id="IPR000719">
    <property type="entry name" value="Prot_kinase_dom"/>
</dbReference>
<feature type="region of interest" description="Disordered" evidence="3">
    <location>
        <begin position="1186"/>
        <end position="1207"/>
    </location>
</feature>
<keyword evidence="1" id="KW-0805">Transcription regulation</keyword>
<dbReference type="GO" id="GO:0005524">
    <property type="term" value="F:ATP binding"/>
    <property type="evidence" value="ECO:0007669"/>
    <property type="project" value="InterPro"/>
</dbReference>
<dbReference type="RefSeq" id="WP_113030924.1">
    <property type="nucleotide sequence ID" value="NZ_QMFB01000005.1"/>
</dbReference>
<dbReference type="GO" id="GO:0045892">
    <property type="term" value="P:negative regulation of DNA-templated transcription"/>
    <property type="evidence" value="ECO:0007669"/>
    <property type="project" value="UniProtKB-ARBA"/>
</dbReference>
<feature type="domain" description="HTH luxR-type" evidence="5">
    <location>
        <begin position="1407"/>
        <end position="1472"/>
    </location>
</feature>
<dbReference type="InterPro" id="IPR053159">
    <property type="entry name" value="Hybrid_Histidine_Kinase"/>
</dbReference>
<dbReference type="PRINTS" id="PR00038">
    <property type="entry name" value="HTHLUXR"/>
</dbReference>
<evidence type="ECO:0000259" key="5">
    <source>
        <dbReference type="PROSITE" id="PS50043"/>
    </source>
</evidence>
<evidence type="ECO:0000256" key="1">
    <source>
        <dbReference type="ARBA" id="ARBA00023015"/>
    </source>
</evidence>
<dbReference type="SUPFAM" id="SSF46894">
    <property type="entry name" value="C-terminal effector domain of the bipartite response regulators"/>
    <property type="match status" value="1"/>
</dbReference>
<name>A0A329MMQ2_9BACL</name>
<dbReference type="Pfam" id="PF13191">
    <property type="entry name" value="AAA_16"/>
    <property type="match status" value="1"/>
</dbReference>
<dbReference type="InterPro" id="IPR027417">
    <property type="entry name" value="P-loop_NTPase"/>
</dbReference>
<dbReference type="Pfam" id="PF00196">
    <property type="entry name" value="GerE"/>
    <property type="match status" value="1"/>
</dbReference>
<dbReference type="Pfam" id="PF01590">
    <property type="entry name" value="GAF"/>
    <property type="match status" value="1"/>
</dbReference>